<protein>
    <submittedName>
        <fullName evidence="2">Uncharacterized protein</fullName>
    </submittedName>
</protein>
<dbReference type="AlphaFoldDB" id="A0A5B7J2E0"/>
<evidence type="ECO:0000313" key="3">
    <source>
        <dbReference type="Proteomes" id="UP000324222"/>
    </source>
</evidence>
<organism evidence="2 3">
    <name type="scientific">Portunus trituberculatus</name>
    <name type="common">Swimming crab</name>
    <name type="synonym">Neptunus trituberculatus</name>
    <dbReference type="NCBI Taxonomy" id="210409"/>
    <lineage>
        <taxon>Eukaryota</taxon>
        <taxon>Metazoa</taxon>
        <taxon>Ecdysozoa</taxon>
        <taxon>Arthropoda</taxon>
        <taxon>Crustacea</taxon>
        <taxon>Multicrustacea</taxon>
        <taxon>Malacostraca</taxon>
        <taxon>Eumalacostraca</taxon>
        <taxon>Eucarida</taxon>
        <taxon>Decapoda</taxon>
        <taxon>Pleocyemata</taxon>
        <taxon>Brachyura</taxon>
        <taxon>Eubrachyura</taxon>
        <taxon>Portunoidea</taxon>
        <taxon>Portunidae</taxon>
        <taxon>Portuninae</taxon>
        <taxon>Portunus</taxon>
    </lineage>
</organism>
<comment type="caution">
    <text evidence="2">The sequence shown here is derived from an EMBL/GenBank/DDBJ whole genome shotgun (WGS) entry which is preliminary data.</text>
</comment>
<dbReference type="Proteomes" id="UP000324222">
    <property type="component" value="Unassembled WGS sequence"/>
</dbReference>
<keyword evidence="3" id="KW-1185">Reference proteome</keyword>
<feature type="region of interest" description="Disordered" evidence="1">
    <location>
        <begin position="34"/>
        <end position="79"/>
    </location>
</feature>
<evidence type="ECO:0000256" key="1">
    <source>
        <dbReference type="SAM" id="MobiDB-lite"/>
    </source>
</evidence>
<feature type="compositionally biased region" description="Basic and acidic residues" evidence="1">
    <location>
        <begin position="45"/>
        <end position="55"/>
    </location>
</feature>
<sequence>MAALTRLGALSLRLNQRLLQPSVVRAAGISTSKKNKDTVTVTDVITDHGKSKTESSEAASKVRGPVRERERRGTNNNTW</sequence>
<reference evidence="2 3" key="1">
    <citation type="submission" date="2019-05" db="EMBL/GenBank/DDBJ databases">
        <title>Another draft genome of Portunus trituberculatus and its Hox gene families provides insights of decapod evolution.</title>
        <authorList>
            <person name="Jeong J.-H."/>
            <person name="Song I."/>
            <person name="Kim S."/>
            <person name="Choi T."/>
            <person name="Kim D."/>
            <person name="Ryu S."/>
            <person name="Kim W."/>
        </authorList>
    </citation>
    <scope>NUCLEOTIDE SEQUENCE [LARGE SCALE GENOMIC DNA]</scope>
    <source>
        <tissue evidence="2">Muscle</tissue>
    </source>
</reference>
<gene>
    <name evidence="2" type="ORF">E2C01_081917</name>
</gene>
<proteinExistence type="predicted"/>
<dbReference type="EMBL" id="VSRR010073426">
    <property type="protein sequence ID" value="MPC87068.1"/>
    <property type="molecule type" value="Genomic_DNA"/>
</dbReference>
<evidence type="ECO:0000313" key="2">
    <source>
        <dbReference type="EMBL" id="MPC87068.1"/>
    </source>
</evidence>
<name>A0A5B7J2E0_PORTR</name>
<accession>A0A5B7J2E0</accession>